<dbReference type="PANTHER" id="PTHR13812">
    <property type="entry name" value="KETIMINE REDUCTASE MU-CRYSTALLIN"/>
    <property type="match status" value="1"/>
</dbReference>
<dbReference type="RefSeq" id="WP_186946511.1">
    <property type="nucleotide sequence ID" value="NZ_JACOGF010000003.1"/>
</dbReference>
<proteinExistence type="predicted"/>
<accession>A0ABR6ZN41</accession>
<dbReference type="EMBL" id="JACOGF010000003">
    <property type="protein sequence ID" value="MBC3917277.1"/>
    <property type="molecule type" value="Genomic_DNA"/>
</dbReference>
<dbReference type="Gene3D" id="3.40.50.720">
    <property type="entry name" value="NAD(P)-binding Rossmann-like Domain"/>
    <property type="match status" value="1"/>
</dbReference>
<dbReference type="PANTHER" id="PTHR13812:SF19">
    <property type="entry name" value="KETIMINE REDUCTASE MU-CRYSTALLIN"/>
    <property type="match status" value="1"/>
</dbReference>
<organism evidence="1 2">
    <name type="scientific">Undibacterium hunanense</name>
    <dbReference type="NCBI Taxonomy" id="2762292"/>
    <lineage>
        <taxon>Bacteria</taxon>
        <taxon>Pseudomonadati</taxon>
        <taxon>Pseudomonadota</taxon>
        <taxon>Betaproteobacteria</taxon>
        <taxon>Burkholderiales</taxon>
        <taxon>Oxalobacteraceae</taxon>
        <taxon>Undibacterium</taxon>
    </lineage>
</organism>
<dbReference type="Proteomes" id="UP000650424">
    <property type="component" value="Unassembled WGS sequence"/>
</dbReference>
<protein>
    <submittedName>
        <fullName evidence="1">Ornithine cyclodeaminase family protein</fullName>
    </submittedName>
</protein>
<dbReference type="PIRSF" id="PIRSF001439">
    <property type="entry name" value="CryM"/>
    <property type="match status" value="1"/>
</dbReference>
<dbReference type="Gene3D" id="3.30.1780.10">
    <property type="entry name" value="ornithine cyclodeaminase, domain 1"/>
    <property type="match status" value="1"/>
</dbReference>
<evidence type="ECO:0000313" key="2">
    <source>
        <dbReference type="Proteomes" id="UP000650424"/>
    </source>
</evidence>
<dbReference type="Pfam" id="PF02423">
    <property type="entry name" value="OCD_Mu_crystall"/>
    <property type="match status" value="1"/>
</dbReference>
<name>A0ABR6ZN41_9BURK</name>
<keyword evidence="2" id="KW-1185">Reference proteome</keyword>
<evidence type="ECO:0000313" key="1">
    <source>
        <dbReference type="EMBL" id="MBC3917277.1"/>
    </source>
</evidence>
<reference evidence="1 2" key="1">
    <citation type="submission" date="2020-08" db="EMBL/GenBank/DDBJ databases">
        <title>Novel species isolated from subtropical streams in China.</title>
        <authorList>
            <person name="Lu H."/>
        </authorList>
    </citation>
    <scope>NUCLEOTIDE SEQUENCE [LARGE SCALE GENOMIC DNA]</scope>
    <source>
        <strain evidence="1 2">CY18W</strain>
    </source>
</reference>
<comment type="caution">
    <text evidence="1">The sequence shown here is derived from an EMBL/GenBank/DDBJ whole genome shotgun (WGS) entry which is preliminary data.</text>
</comment>
<sequence>MENSIENSNSRRIEHIITNAQIADLLTIEDAIQVMRKAFPGFSQQGSNQERVRIDCGSTKLSMMGAIMPGLNAAGAKVYTTVNGKFTFAIVLFSATDGTLLAVMEGEAMTEYRTAAVTALAADAMARKNATTLAIFGTGVQARAHVPALMAVRDFSEILVSGIAQPEQFAHELSIRYQRPCRAVSADEAAASADVLITATRASTPLFDGNLLKPGTFVAAIGSSKPDSREIDDTVIRRAARIVVESIPQTKKEAGDLILCNPAYLDWNKLSELADVLAAAAPIRQDDSQIILYKAVGIGMEDVAMAEFVYRRLKQKVGSGA</sequence>
<dbReference type="SUPFAM" id="SSF51735">
    <property type="entry name" value="NAD(P)-binding Rossmann-fold domains"/>
    <property type="match status" value="1"/>
</dbReference>
<dbReference type="InterPro" id="IPR023401">
    <property type="entry name" value="ODC_N"/>
</dbReference>
<gene>
    <name evidence="1" type="ORF">H8L32_07310</name>
</gene>
<dbReference type="InterPro" id="IPR003462">
    <property type="entry name" value="ODC_Mu_crystall"/>
</dbReference>
<dbReference type="InterPro" id="IPR036291">
    <property type="entry name" value="NAD(P)-bd_dom_sf"/>
</dbReference>